<dbReference type="RefSeq" id="WP_020154338.1">
    <property type="nucleotide sequence ID" value="NZ_LQYT01000047.1"/>
</dbReference>
<dbReference type="AlphaFoldDB" id="A0A150M305"/>
<keyword evidence="1" id="KW-1133">Transmembrane helix</keyword>
<feature type="transmembrane region" description="Helical" evidence="1">
    <location>
        <begin position="117"/>
        <end position="139"/>
    </location>
</feature>
<dbReference type="Proteomes" id="UP000075683">
    <property type="component" value="Unassembled WGS sequence"/>
</dbReference>
<proteinExistence type="predicted"/>
<comment type="caution">
    <text evidence="2">The sequence shown here is derived from an EMBL/GenBank/DDBJ whole genome shotgun (WGS) entry which is preliminary data.</text>
</comment>
<feature type="transmembrane region" description="Helical" evidence="1">
    <location>
        <begin position="21"/>
        <end position="45"/>
    </location>
</feature>
<sequence length="152" mass="17321">MKKKDSLKNVPVHEKVMIFSLIGLAILLALGGLFLFFFLAVKGLFFLFGVRCDNGDVLWFVLWFLFFDTIFDLLKYGGKFAMEYLPLHKTQMAVLLFLFYFQWNGLAVYLADSFMDNIQLTFAVQTVLALLATLAEVAFDDIFSKKISGGNE</sequence>
<feature type="transmembrane region" description="Helical" evidence="1">
    <location>
        <begin position="94"/>
        <end position="111"/>
    </location>
</feature>
<protein>
    <recommendedName>
        <fullName evidence="4">Regulatory protein YrvL</fullName>
    </recommendedName>
</protein>
<keyword evidence="1" id="KW-0472">Membrane</keyword>
<dbReference type="Pfam" id="PF14184">
    <property type="entry name" value="YrvL"/>
    <property type="match status" value="1"/>
</dbReference>
<evidence type="ECO:0000313" key="3">
    <source>
        <dbReference type="Proteomes" id="UP000075683"/>
    </source>
</evidence>
<name>A0A150M305_9BACI</name>
<gene>
    <name evidence="2" type="ORF">B4135_2196</name>
</gene>
<evidence type="ECO:0008006" key="4">
    <source>
        <dbReference type="Google" id="ProtNLM"/>
    </source>
</evidence>
<evidence type="ECO:0000313" key="2">
    <source>
        <dbReference type="EMBL" id="KYD18721.1"/>
    </source>
</evidence>
<evidence type="ECO:0000256" key="1">
    <source>
        <dbReference type="SAM" id="Phobius"/>
    </source>
</evidence>
<dbReference type="EMBL" id="LQYT01000047">
    <property type="protein sequence ID" value="KYD18721.1"/>
    <property type="molecule type" value="Genomic_DNA"/>
</dbReference>
<reference evidence="2 3" key="1">
    <citation type="submission" date="2016-01" db="EMBL/GenBank/DDBJ databases">
        <title>Draft Genome Sequences of Seven Thermophilic Sporeformers Isolated from Foods.</title>
        <authorList>
            <person name="Berendsen E.M."/>
            <person name="Wells-Bennik M.H."/>
            <person name="Krawcyk A.O."/>
            <person name="De Jong A."/>
            <person name="Holsappel S."/>
            <person name="Eijlander R.T."/>
            <person name="Kuipers O.P."/>
        </authorList>
    </citation>
    <scope>NUCLEOTIDE SEQUENCE [LARGE SCALE GENOMIC DNA]</scope>
    <source>
        <strain evidence="2 3">B4135</strain>
    </source>
</reference>
<dbReference type="InterPro" id="IPR025912">
    <property type="entry name" value="YrvL"/>
</dbReference>
<organism evidence="2 3">
    <name type="scientific">Caldibacillus debilis</name>
    <dbReference type="NCBI Taxonomy" id="301148"/>
    <lineage>
        <taxon>Bacteria</taxon>
        <taxon>Bacillati</taxon>
        <taxon>Bacillota</taxon>
        <taxon>Bacilli</taxon>
        <taxon>Bacillales</taxon>
        <taxon>Bacillaceae</taxon>
        <taxon>Caldibacillus</taxon>
    </lineage>
</organism>
<keyword evidence="1" id="KW-0812">Transmembrane</keyword>
<feature type="transmembrane region" description="Helical" evidence="1">
    <location>
        <begin position="57"/>
        <end position="74"/>
    </location>
</feature>
<accession>A0A150M305</accession>